<name>A0A1H9LTX3_9LACT</name>
<sequence length="140" mass="16650">MGLFFNSGNEVQDKIIKEFGKSEGYLVAEKYNKPANSLIKFLLYQTGWILDQCRQFILYFNEKGVYVNEISNSLNGTFRLMPWSEIEKFIVEDKGNKARISIIHLDKEFNYEIFYKKTNYLKGNRERFMTLKNNNFNKID</sequence>
<dbReference type="RefSeq" id="WP_089746767.1">
    <property type="nucleotide sequence ID" value="NZ_FOGF01000021.1"/>
</dbReference>
<keyword evidence="2" id="KW-1185">Reference proteome</keyword>
<protein>
    <submittedName>
        <fullName evidence="1">Uncharacterized protein</fullName>
    </submittedName>
</protein>
<dbReference type="OrthoDB" id="2340037at2"/>
<dbReference type="EMBL" id="FOGF01000021">
    <property type="protein sequence ID" value="SER14313.1"/>
    <property type="molecule type" value="Genomic_DNA"/>
</dbReference>
<organism evidence="1 2">
    <name type="scientific">Granulicatella balaenopterae</name>
    <dbReference type="NCBI Taxonomy" id="137733"/>
    <lineage>
        <taxon>Bacteria</taxon>
        <taxon>Bacillati</taxon>
        <taxon>Bacillota</taxon>
        <taxon>Bacilli</taxon>
        <taxon>Lactobacillales</taxon>
        <taxon>Carnobacteriaceae</taxon>
        <taxon>Granulicatella</taxon>
    </lineage>
</organism>
<gene>
    <name evidence="1" type="ORF">SAMN05421767_12121</name>
</gene>
<dbReference type="Proteomes" id="UP000198556">
    <property type="component" value="Unassembled WGS sequence"/>
</dbReference>
<accession>A0A1H9LTX3</accession>
<proteinExistence type="predicted"/>
<evidence type="ECO:0000313" key="2">
    <source>
        <dbReference type="Proteomes" id="UP000198556"/>
    </source>
</evidence>
<dbReference type="AlphaFoldDB" id="A0A1H9LTX3"/>
<reference evidence="1 2" key="1">
    <citation type="submission" date="2016-10" db="EMBL/GenBank/DDBJ databases">
        <authorList>
            <person name="de Groot N.N."/>
        </authorList>
    </citation>
    <scope>NUCLEOTIDE SEQUENCE [LARGE SCALE GENOMIC DNA]</scope>
    <source>
        <strain evidence="1 2">DSM 15827</strain>
    </source>
</reference>
<evidence type="ECO:0000313" key="1">
    <source>
        <dbReference type="EMBL" id="SER14313.1"/>
    </source>
</evidence>